<proteinExistence type="predicted"/>
<accession>A0A9P1JSC8</accession>
<keyword evidence="2" id="KW-1185">Reference proteome</keyword>
<dbReference type="EMBL" id="HE577327">
    <property type="protein sequence ID" value="CCC98856.1"/>
    <property type="molecule type" value="Genomic_DNA"/>
</dbReference>
<organism evidence="1 2">
    <name type="scientific">Azospirillum baldaniorum</name>
    <dbReference type="NCBI Taxonomy" id="1064539"/>
    <lineage>
        <taxon>Bacteria</taxon>
        <taxon>Pseudomonadati</taxon>
        <taxon>Pseudomonadota</taxon>
        <taxon>Alphaproteobacteria</taxon>
        <taxon>Rhodospirillales</taxon>
        <taxon>Azospirillaceae</taxon>
        <taxon>Azospirillum</taxon>
    </lineage>
</organism>
<dbReference type="AlphaFoldDB" id="A0A9P1JSC8"/>
<name>A0A9P1JSC8_9PROT</name>
<protein>
    <submittedName>
        <fullName evidence="1">Uncharacterized protein</fullName>
    </submittedName>
</protein>
<evidence type="ECO:0000313" key="2">
    <source>
        <dbReference type="Proteomes" id="UP000007319"/>
    </source>
</evidence>
<gene>
    <name evidence="1" type="ORF">AZOBR_160016</name>
</gene>
<evidence type="ECO:0000313" key="1">
    <source>
        <dbReference type="EMBL" id="CCC98856.1"/>
    </source>
</evidence>
<reference evidence="1 2" key="1">
    <citation type="journal article" date="2011" name="PLoS Genet.">
        <title>Azospirillum genomes reveal transition of bacteria from aquatic to terrestrial environments.</title>
        <authorList>
            <person name="Wisniewski-Dye F."/>
            <person name="Borziak K."/>
            <person name="Khalsa-Moyers G."/>
            <person name="Alexandre G."/>
            <person name="Sukharnikov L.O."/>
            <person name="Wuichet K."/>
            <person name="Hurst G.B."/>
            <person name="McDonald W.H."/>
            <person name="Robertson J.S."/>
            <person name="Barbe V."/>
            <person name="Calteau A."/>
            <person name="Rouy Z."/>
            <person name="Mangenot S."/>
            <person name="Prigent-Combaret C."/>
            <person name="Normand P."/>
            <person name="Boyer M."/>
            <person name="Siguier P."/>
            <person name="Dessaux Y."/>
            <person name="Elmerich C."/>
            <person name="Condemine G."/>
            <person name="Krishnen G."/>
            <person name="Kennedy I."/>
            <person name="Paterson A.H."/>
            <person name="Gonzalez V."/>
            <person name="Mavingui P."/>
            <person name="Zhulin I.B."/>
        </authorList>
    </citation>
    <scope>NUCLEOTIDE SEQUENCE [LARGE SCALE GENOMIC DNA]</scope>
    <source>
        <strain evidence="1 2">Sp245</strain>
    </source>
</reference>
<dbReference type="Proteomes" id="UP000007319">
    <property type="component" value="Chromosome"/>
</dbReference>
<sequence length="28" mass="3185">MPAAEFGTMRIFQALSTRLKQSKPENCE</sequence>
<dbReference type="KEGG" id="abs:AZOBR_160016"/>